<keyword evidence="1" id="KW-0812">Transmembrane</keyword>
<dbReference type="AlphaFoldDB" id="A0A067SFN5"/>
<accession>A0A067SFN5</accession>
<dbReference type="EMBL" id="KL142400">
    <property type="protein sequence ID" value="KDR69755.1"/>
    <property type="molecule type" value="Genomic_DNA"/>
</dbReference>
<evidence type="ECO:0000313" key="3">
    <source>
        <dbReference type="Proteomes" id="UP000027222"/>
    </source>
</evidence>
<evidence type="ECO:0000256" key="1">
    <source>
        <dbReference type="SAM" id="Phobius"/>
    </source>
</evidence>
<evidence type="ECO:0000313" key="2">
    <source>
        <dbReference type="EMBL" id="KDR69755.1"/>
    </source>
</evidence>
<dbReference type="HOGENOM" id="CLU_054795_0_0_1"/>
<keyword evidence="1" id="KW-1133">Transmembrane helix</keyword>
<name>A0A067SFN5_GALM3</name>
<proteinExistence type="predicted"/>
<protein>
    <submittedName>
        <fullName evidence="2">Uncharacterized protein</fullName>
    </submittedName>
</protein>
<keyword evidence="1" id="KW-0472">Membrane</keyword>
<dbReference type="Proteomes" id="UP000027222">
    <property type="component" value="Unassembled WGS sequence"/>
</dbReference>
<gene>
    <name evidence="2" type="ORF">GALMADRAFT_160258</name>
</gene>
<sequence length="321" mass="35664">MSVSFPSSATQESYISASLNSTLMLTFSMGIYTSVYFVTRSHSWQRMIIATITAIYSDAVFQLGLQWYTSKQIFVTKGTTRGETFVALFESPEWLVGVSTLSQVLLVVLADVLLIWRCFFVWNRSVWAILVPAVLFVAELGISTALTFLSFETFNSVPTAQKIRLVEHIQVTFFCISFATSMAATLLIAFRIHSVSNMENTSRGRFQHVIDILVQSAAIYSVALLLQVAYNSRPTSLTDPVYFAFENYAASLAIVITGLVPTVMVARVCVAPNDNTDFPNLSHLQFRGQTISHEDGQAEIYGVREMDVDAILPPTAEKSRV</sequence>
<feature type="transmembrane region" description="Helical" evidence="1">
    <location>
        <begin position="47"/>
        <end position="68"/>
    </location>
</feature>
<feature type="transmembrane region" description="Helical" evidence="1">
    <location>
        <begin position="126"/>
        <end position="149"/>
    </location>
</feature>
<organism evidence="2 3">
    <name type="scientific">Galerina marginata (strain CBS 339.88)</name>
    <dbReference type="NCBI Taxonomy" id="685588"/>
    <lineage>
        <taxon>Eukaryota</taxon>
        <taxon>Fungi</taxon>
        <taxon>Dikarya</taxon>
        <taxon>Basidiomycota</taxon>
        <taxon>Agaricomycotina</taxon>
        <taxon>Agaricomycetes</taxon>
        <taxon>Agaricomycetidae</taxon>
        <taxon>Agaricales</taxon>
        <taxon>Agaricineae</taxon>
        <taxon>Strophariaceae</taxon>
        <taxon>Galerina</taxon>
    </lineage>
</organism>
<reference evidence="3" key="1">
    <citation type="journal article" date="2014" name="Proc. Natl. Acad. Sci. U.S.A.">
        <title>Extensive sampling of basidiomycete genomes demonstrates inadequacy of the white-rot/brown-rot paradigm for wood decay fungi.</title>
        <authorList>
            <person name="Riley R."/>
            <person name="Salamov A.A."/>
            <person name="Brown D.W."/>
            <person name="Nagy L.G."/>
            <person name="Floudas D."/>
            <person name="Held B.W."/>
            <person name="Levasseur A."/>
            <person name="Lombard V."/>
            <person name="Morin E."/>
            <person name="Otillar R."/>
            <person name="Lindquist E.A."/>
            <person name="Sun H."/>
            <person name="LaButti K.M."/>
            <person name="Schmutz J."/>
            <person name="Jabbour D."/>
            <person name="Luo H."/>
            <person name="Baker S.E."/>
            <person name="Pisabarro A.G."/>
            <person name="Walton J.D."/>
            <person name="Blanchette R.A."/>
            <person name="Henrissat B."/>
            <person name="Martin F."/>
            <person name="Cullen D."/>
            <person name="Hibbett D.S."/>
            <person name="Grigoriev I.V."/>
        </authorList>
    </citation>
    <scope>NUCLEOTIDE SEQUENCE [LARGE SCALE GENOMIC DNA]</scope>
    <source>
        <strain evidence="3">CBS 339.88</strain>
    </source>
</reference>
<feature type="transmembrane region" description="Helical" evidence="1">
    <location>
        <begin position="210"/>
        <end position="230"/>
    </location>
</feature>
<feature type="transmembrane region" description="Helical" evidence="1">
    <location>
        <begin position="169"/>
        <end position="190"/>
    </location>
</feature>
<keyword evidence="3" id="KW-1185">Reference proteome</keyword>
<feature type="transmembrane region" description="Helical" evidence="1">
    <location>
        <begin position="94"/>
        <end position="114"/>
    </location>
</feature>
<feature type="transmembrane region" description="Helical" evidence="1">
    <location>
        <begin position="250"/>
        <end position="270"/>
    </location>
</feature>
<dbReference type="OrthoDB" id="2988889at2759"/>
<feature type="transmembrane region" description="Helical" evidence="1">
    <location>
        <begin position="14"/>
        <end position="35"/>
    </location>
</feature>